<accession>A0A5B7DAR3</accession>
<sequence>MVVVVVVVVVVEATRSCNKQYSLAVTSFVGQPYAKRPDRAFVSVWVLPIPPRAEPNMLTSSIPSPAARGMHQPASGKPQAITRIYFGGCRLRPDLQSLGYLWQECLEGGWRAVLHLFCHHY</sequence>
<evidence type="ECO:0000313" key="2">
    <source>
        <dbReference type="Proteomes" id="UP000324222"/>
    </source>
</evidence>
<name>A0A5B7DAR3_PORTR</name>
<dbReference type="Proteomes" id="UP000324222">
    <property type="component" value="Unassembled WGS sequence"/>
</dbReference>
<dbReference type="EMBL" id="VSRR010000669">
    <property type="protein sequence ID" value="MPC18313.1"/>
    <property type="molecule type" value="Genomic_DNA"/>
</dbReference>
<protein>
    <submittedName>
        <fullName evidence="1">Uncharacterized protein</fullName>
    </submittedName>
</protein>
<evidence type="ECO:0000313" key="1">
    <source>
        <dbReference type="EMBL" id="MPC18313.1"/>
    </source>
</evidence>
<dbReference type="AlphaFoldDB" id="A0A5B7DAR3"/>
<proteinExistence type="predicted"/>
<keyword evidence="2" id="KW-1185">Reference proteome</keyword>
<comment type="caution">
    <text evidence="1">The sequence shown here is derived from an EMBL/GenBank/DDBJ whole genome shotgun (WGS) entry which is preliminary data.</text>
</comment>
<reference evidence="1 2" key="1">
    <citation type="submission" date="2019-05" db="EMBL/GenBank/DDBJ databases">
        <title>Another draft genome of Portunus trituberculatus and its Hox gene families provides insights of decapod evolution.</title>
        <authorList>
            <person name="Jeong J.-H."/>
            <person name="Song I."/>
            <person name="Kim S."/>
            <person name="Choi T."/>
            <person name="Kim D."/>
            <person name="Ryu S."/>
            <person name="Kim W."/>
        </authorList>
    </citation>
    <scope>NUCLEOTIDE SEQUENCE [LARGE SCALE GENOMIC DNA]</scope>
    <source>
        <tissue evidence="1">Muscle</tissue>
    </source>
</reference>
<organism evidence="1 2">
    <name type="scientific">Portunus trituberculatus</name>
    <name type="common">Swimming crab</name>
    <name type="synonym">Neptunus trituberculatus</name>
    <dbReference type="NCBI Taxonomy" id="210409"/>
    <lineage>
        <taxon>Eukaryota</taxon>
        <taxon>Metazoa</taxon>
        <taxon>Ecdysozoa</taxon>
        <taxon>Arthropoda</taxon>
        <taxon>Crustacea</taxon>
        <taxon>Multicrustacea</taxon>
        <taxon>Malacostraca</taxon>
        <taxon>Eumalacostraca</taxon>
        <taxon>Eucarida</taxon>
        <taxon>Decapoda</taxon>
        <taxon>Pleocyemata</taxon>
        <taxon>Brachyura</taxon>
        <taxon>Eubrachyura</taxon>
        <taxon>Portunoidea</taxon>
        <taxon>Portunidae</taxon>
        <taxon>Portuninae</taxon>
        <taxon>Portunus</taxon>
    </lineage>
</organism>
<gene>
    <name evidence="1" type="ORF">E2C01_011191</name>
</gene>